<dbReference type="UniPathway" id="UPA00359">
    <property type="reaction ID" value="UER00482"/>
</dbReference>
<dbReference type="AlphaFoldDB" id="A0A381DH01"/>
<comment type="function">
    <text evidence="1 13">Transfers the gamma-phosphate of ATP to the 4'-position of a tetraacyldisaccharide 1-phosphate intermediate (termed DS-1-P) to form tetraacyldisaccharide 1,4'-bis-phosphate (lipid IVA).</text>
</comment>
<sequence length="311" mass="36082">MCRQKIHLWINRYFYRPNLFDIFLSIILLPFSFIYGFLVCIKKLCFKPKNFDIKIISVGNIIVGGSGKTPLVKAIYELFAPQIKTFIILRGYKRKSSGCLLVANDGEIFLDVIKSGDEAMEYAKFKANVIVSEDRKFGIDMAKKYGAKLIIFDDGFSKFDINKFDILLKPQIEPFFSFTFPSGAYRYPTFFYKFANFIPQNSDIIKNSKIINPSDKMLLVTAIANPHRLKEHFDKCVGMEFYPDHYDFNKNELLNLLQKYQATTLLITMKDFVKIESFNLPTSIIVLETTISQKFAKTLYNYVFDSKFSSF</sequence>
<evidence type="ECO:0000256" key="3">
    <source>
        <dbReference type="ARBA" id="ARBA00012071"/>
    </source>
</evidence>
<dbReference type="EMBL" id="UFVD01000001">
    <property type="protein sequence ID" value="SUX09685.1"/>
    <property type="molecule type" value="Genomic_DNA"/>
</dbReference>
<evidence type="ECO:0000256" key="9">
    <source>
        <dbReference type="ARBA" id="ARBA00022777"/>
    </source>
</evidence>
<dbReference type="GO" id="GO:0005524">
    <property type="term" value="F:ATP binding"/>
    <property type="evidence" value="ECO:0007669"/>
    <property type="project" value="UniProtKB-UniRule"/>
</dbReference>
<keyword evidence="6 13" id="KW-0441">Lipid A biosynthesis</keyword>
<evidence type="ECO:0000256" key="10">
    <source>
        <dbReference type="ARBA" id="ARBA00022840"/>
    </source>
</evidence>
<evidence type="ECO:0000256" key="4">
    <source>
        <dbReference type="ARBA" id="ARBA00016436"/>
    </source>
</evidence>
<evidence type="ECO:0000256" key="11">
    <source>
        <dbReference type="ARBA" id="ARBA00023098"/>
    </source>
</evidence>
<keyword evidence="15" id="KW-1185">Reference proteome</keyword>
<evidence type="ECO:0000256" key="1">
    <source>
        <dbReference type="ARBA" id="ARBA00002274"/>
    </source>
</evidence>
<dbReference type="InterPro" id="IPR003758">
    <property type="entry name" value="LpxK"/>
</dbReference>
<evidence type="ECO:0000256" key="2">
    <source>
        <dbReference type="ARBA" id="ARBA00004870"/>
    </source>
</evidence>
<keyword evidence="7 13" id="KW-0808">Transferase</keyword>
<dbReference type="EC" id="2.7.1.130" evidence="3 13"/>
<evidence type="ECO:0000256" key="7">
    <source>
        <dbReference type="ARBA" id="ARBA00022679"/>
    </source>
</evidence>
<dbReference type="GO" id="GO:0009029">
    <property type="term" value="F:lipid-A 4'-kinase activity"/>
    <property type="evidence" value="ECO:0007669"/>
    <property type="project" value="UniProtKB-UniRule"/>
</dbReference>
<feature type="binding site" evidence="13">
    <location>
        <begin position="62"/>
        <end position="69"/>
    </location>
    <ligand>
        <name>ATP</name>
        <dbReference type="ChEBI" id="CHEBI:30616"/>
    </ligand>
</feature>
<dbReference type="NCBIfam" id="NF001892">
    <property type="entry name" value="PRK00652.1-5"/>
    <property type="match status" value="1"/>
</dbReference>
<evidence type="ECO:0000313" key="15">
    <source>
        <dbReference type="Proteomes" id="UP000254920"/>
    </source>
</evidence>
<dbReference type="PANTHER" id="PTHR42724:SF1">
    <property type="entry name" value="TETRAACYLDISACCHARIDE 4'-KINASE, MITOCHONDRIAL-RELATED"/>
    <property type="match status" value="1"/>
</dbReference>
<dbReference type="Pfam" id="PF02606">
    <property type="entry name" value="LpxK"/>
    <property type="match status" value="2"/>
</dbReference>
<dbReference type="InterPro" id="IPR027417">
    <property type="entry name" value="P-loop_NTPase"/>
</dbReference>
<dbReference type="GO" id="GO:0009245">
    <property type="term" value="P:lipid A biosynthetic process"/>
    <property type="evidence" value="ECO:0007669"/>
    <property type="project" value="UniProtKB-UniRule"/>
</dbReference>
<dbReference type="HAMAP" id="MF_00409">
    <property type="entry name" value="LpxK"/>
    <property type="match status" value="1"/>
</dbReference>
<dbReference type="OrthoDB" id="9766423at2"/>
<dbReference type="GO" id="GO:0005886">
    <property type="term" value="C:plasma membrane"/>
    <property type="evidence" value="ECO:0007669"/>
    <property type="project" value="TreeGrafter"/>
</dbReference>
<dbReference type="STRING" id="32024.GCA_000788295_00066"/>
<keyword evidence="5 13" id="KW-0444">Lipid biosynthesis</keyword>
<dbReference type="Proteomes" id="UP000254920">
    <property type="component" value="Unassembled WGS sequence"/>
</dbReference>
<evidence type="ECO:0000313" key="14">
    <source>
        <dbReference type="EMBL" id="SUX09685.1"/>
    </source>
</evidence>
<dbReference type="RefSeq" id="WP_089182427.1">
    <property type="nucleotide sequence ID" value="NZ_CP043427.1"/>
</dbReference>
<reference evidence="14 15" key="1">
    <citation type="submission" date="2018-06" db="EMBL/GenBank/DDBJ databases">
        <authorList>
            <consortium name="Pathogen Informatics"/>
            <person name="Doyle S."/>
        </authorList>
    </citation>
    <scope>NUCLEOTIDE SEQUENCE [LARGE SCALE GENOMIC DNA]</scope>
    <source>
        <strain evidence="14 15">NCTC12475</strain>
    </source>
</reference>
<proteinExistence type="inferred from homology"/>
<dbReference type="GO" id="GO:0009244">
    <property type="term" value="P:lipopolysaccharide core region biosynthetic process"/>
    <property type="evidence" value="ECO:0007669"/>
    <property type="project" value="TreeGrafter"/>
</dbReference>
<evidence type="ECO:0000256" key="13">
    <source>
        <dbReference type="HAMAP-Rule" id="MF_00409"/>
    </source>
</evidence>
<comment type="catalytic activity">
    <reaction evidence="13">
        <text>a lipid A disaccharide + ATP = a lipid IVA + ADP + H(+)</text>
        <dbReference type="Rhea" id="RHEA:67840"/>
        <dbReference type="ChEBI" id="CHEBI:15378"/>
        <dbReference type="ChEBI" id="CHEBI:30616"/>
        <dbReference type="ChEBI" id="CHEBI:176343"/>
        <dbReference type="ChEBI" id="CHEBI:176425"/>
        <dbReference type="ChEBI" id="CHEBI:456216"/>
        <dbReference type="EC" id="2.7.1.130"/>
    </reaction>
</comment>
<accession>A0A381DH01</accession>
<organism evidence="14 15">
    <name type="scientific">Campylobacter sputorum subsp. sputorum</name>
    <dbReference type="NCBI Taxonomy" id="32024"/>
    <lineage>
        <taxon>Bacteria</taxon>
        <taxon>Pseudomonadati</taxon>
        <taxon>Campylobacterota</taxon>
        <taxon>Epsilonproteobacteria</taxon>
        <taxon>Campylobacterales</taxon>
        <taxon>Campylobacteraceae</taxon>
        <taxon>Campylobacter</taxon>
    </lineage>
</organism>
<evidence type="ECO:0000256" key="12">
    <source>
        <dbReference type="ARBA" id="ARBA00029757"/>
    </source>
</evidence>
<comment type="similarity">
    <text evidence="13">Belongs to the LpxK family.</text>
</comment>
<comment type="pathway">
    <text evidence="2 13">Glycolipid biosynthesis; lipid IV(A) biosynthesis; lipid IV(A) from (3R)-3-hydroxytetradecanoyl-[acyl-carrier-protein] and UDP-N-acetyl-alpha-D-glucosamine: step 6/6.</text>
</comment>
<evidence type="ECO:0000256" key="8">
    <source>
        <dbReference type="ARBA" id="ARBA00022741"/>
    </source>
</evidence>
<dbReference type="PANTHER" id="PTHR42724">
    <property type="entry name" value="TETRAACYLDISACCHARIDE 4'-KINASE"/>
    <property type="match status" value="1"/>
</dbReference>
<keyword evidence="8 13" id="KW-0547">Nucleotide-binding</keyword>
<dbReference type="GeneID" id="93090599"/>
<keyword evidence="11 13" id="KW-0443">Lipid metabolism</keyword>
<keyword evidence="10 13" id="KW-0067">ATP-binding</keyword>
<name>A0A381DH01_9BACT</name>
<evidence type="ECO:0000256" key="5">
    <source>
        <dbReference type="ARBA" id="ARBA00022516"/>
    </source>
</evidence>
<keyword evidence="9 13" id="KW-0418">Kinase</keyword>
<gene>
    <name evidence="13 14" type="primary">lpxK</name>
    <name evidence="14" type="ORF">NCTC12475_00149</name>
</gene>
<protein>
    <recommendedName>
        <fullName evidence="4 13">Tetraacyldisaccharide 4'-kinase</fullName>
        <ecNumber evidence="3 13">2.7.1.130</ecNumber>
    </recommendedName>
    <alternativeName>
        <fullName evidence="12 13">Lipid A 4'-kinase</fullName>
    </alternativeName>
</protein>
<evidence type="ECO:0000256" key="6">
    <source>
        <dbReference type="ARBA" id="ARBA00022556"/>
    </source>
</evidence>
<dbReference type="SUPFAM" id="SSF52540">
    <property type="entry name" value="P-loop containing nucleoside triphosphate hydrolases"/>
    <property type="match status" value="1"/>
</dbReference>